<dbReference type="HOGENOM" id="CLU_039781_1_0_0"/>
<evidence type="ECO:0000256" key="4">
    <source>
        <dbReference type="HAMAP-Rule" id="MF_00640"/>
    </source>
</evidence>
<comment type="similarity">
    <text evidence="1 4">Belongs to the deoxyhypusine synthase family.</text>
</comment>
<dbReference type="InterPro" id="IPR029035">
    <property type="entry name" value="DHS-like_NAD/FAD-binding_dom"/>
</dbReference>
<evidence type="ECO:0000256" key="2">
    <source>
        <dbReference type="ARBA" id="ARBA00017979"/>
    </source>
</evidence>
<evidence type="ECO:0000313" key="5">
    <source>
        <dbReference type="EMBL" id="ADV81491.1"/>
    </source>
</evidence>
<keyword evidence="3 4" id="KW-0808">Transferase</keyword>
<name>E8V4T7_TERSS</name>
<dbReference type="InterPro" id="IPR023496">
    <property type="entry name" value="Deoxyhypusine_synthase-like"/>
</dbReference>
<sequence length="354" mass="38989">MPTKNELLKDPIQHIDIKQHNVVALVDAMQHMAYSSRDLARAATIYDMMLRDTECGVILCLAGSLISAGLQKVIVDLVRNNMVDAIVSTGANIVDQDFFEALGFKHYIAGDEYKYGGGDADLRELMIDRIYDTFIDEEELRICDETTEKITNSLETRPYSSREFILEMGRYLSENGRTPKDGQADSIVLACYEKNVPIFCPAFSDCSAGFGLVAHQHARRGKAVVSIDSAKDFYELTQLKIANPTTGLLMIGGGVPKNFAQDIVVAADILGVEASMHKYAIQITVADARDGALSGSTLKEASSWGKVDLTYEQMVFAEATIAFPLIAGYAYHKDAYKERTGKQFAQVLEQPVTV</sequence>
<reference evidence="5 6" key="1">
    <citation type="journal article" date="2012" name="Stand. Genomic Sci.">
        <title>Complete genome sequence of Terriglobus saanensis type strain SP1PR4(T), an Acidobacteria from tundra soil.</title>
        <authorList>
            <person name="Rawat S.R."/>
            <person name="Mannisto M.K."/>
            <person name="Starovoytov V."/>
            <person name="Goodwin L."/>
            <person name="Nolan M."/>
            <person name="Hauser L."/>
            <person name="Land M."/>
            <person name="Davenport K.W."/>
            <person name="Woyke T."/>
            <person name="Haggblom M.M."/>
        </authorList>
    </citation>
    <scope>NUCLEOTIDE SEQUENCE</scope>
    <source>
        <strain evidence="6">ATCC BAA-1853 / DSM 23119 / SP1PR4</strain>
    </source>
</reference>
<dbReference type="STRING" id="401053.AciPR4_0657"/>
<keyword evidence="6" id="KW-1185">Reference proteome</keyword>
<evidence type="ECO:0000256" key="1">
    <source>
        <dbReference type="ARBA" id="ARBA00009892"/>
    </source>
</evidence>
<proteinExistence type="inferred from homology"/>
<organism evidence="5 6">
    <name type="scientific">Terriglobus saanensis (strain ATCC BAA-1853 / DSM 23119 / SP1PR4)</name>
    <dbReference type="NCBI Taxonomy" id="401053"/>
    <lineage>
        <taxon>Bacteria</taxon>
        <taxon>Pseudomonadati</taxon>
        <taxon>Acidobacteriota</taxon>
        <taxon>Terriglobia</taxon>
        <taxon>Terriglobales</taxon>
        <taxon>Acidobacteriaceae</taxon>
        <taxon>Terriglobus</taxon>
    </lineage>
</organism>
<dbReference type="HAMAP" id="MF_00640">
    <property type="entry name" value="DHS_like"/>
    <property type="match status" value="1"/>
</dbReference>
<dbReference type="Proteomes" id="UP000006844">
    <property type="component" value="Chromosome"/>
</dbReference>
<dbReference type="KEGG" id="tsa:AciPR4_0657"/>
<dbReference type="SUPFAM" id="SSF52467">
    <property type="entry name" value="DHS-like NAD/FAD-binding domain"/>
    <property type="match status" value="1"/>
</dbReference>
<dbReference type="OrthoDB" id="9771211at2"/>
<gene>
    <name evidence="5" type="ordered locus">AciPR4_0657</name>
</gene>
<dbReference type="AlphaFoldDB" id="E8V4T7"/>
<dbReference type="EC" id="2.5.-.-" evidence="4"/>
<accession>E8V4T7</accession>
<evidence type="ECO:0000256" key="3">
    <source>
        <dbReference type="ARBA" id="ARBA00022679"/>
    </source>
</evidence>
<dbReference type="GO" id="GO:0005737">
    <property type="term" value="C:cytoplasm"/>
    <property type="evidence" value="ECO:0007669"/>
    <property type="project" value="TreeGrafter"/>
</dbReference>
<dbReference type="eggNOG" id="COG1899">
    <property type="taxonomic scope" value="Bacteria"/>
</dbReference>
<dbReference type="RefSeq" id="WP_013567224.1">
    <property type="nucleotide sequence ID" value="NC_014963.1"/>
</dbReference>
<dbReference type="EMBL" id="CP002467">
    <property type="protein sequence ID" value="ADV81491.1"/>
    <property type="molecule type" value="Genomic_DNA"/>
</dbReference>
<dbReference type="PANTHER" id="PTHR11703">
    <property type="entry name" value="DEOXYHYPUSINE SYNTHASE"/>
    <property type="match status" value="1"/>
</dbReference>
<dbReference type="GO" id="GO:0034038">
    <property type="term" value="F:deoxyhypusine synthase activity"/>
    <property type="evidence" value="ECO:0007669"/>
    <property type="project" value="TreeGrafter"/>
</dbReference>
<dbReference type="Gene3D" id="3.40.910.10">
    <property type="entry name" value="Deoxyhypusine synthase"/>
    <property type="match status" value="1"/>
</dbReference>
<evidence type="ECO:0000313" key="6">
    <source>
        <dbReference type="Proteomes" id="UP000006844"/>
    </source>
</evidence>
<dbReference type="InterPro" id="IPR002773">
    <property type="entry name" value="Deoxyhypusine_synthase"/>
</dbReference>
<dbReference type="NCBIfam" id="NF002699">
    <property type="entry name" value="PRK02492.1"/>
    <property type="match status" value="1"/>
</dbReference>
<dbReference type="Pfam" id="PF01916">
    <property type="entry name" value="DS"/>
    <property type="match status" value="1"/>
</dbReference>
<protein>
    <recommendedName>
        <fullName evidence="2 4">Deoxyhypusine synthase-like protein</fullName>
        <ecNumber evidence="4">2.5.-.-</ecNumber>
    </recommendedName>
</protein>
<dbReference type="PANTHER" id="PTHR11703:SF2">
    <property type="entry name" value="DEOXYHYPUSINE SYNTHASE-LIKE PROTEIN"/>
    <property type="match status" value="1"/>
</dbReference>
<dbReference type="InterPro" id="IPR036982">
    <property type="entry name" value="Deoxyhypusine_synthase_sf"/>
</dbReference>